<protein>
    <submittedName>
        <fullName evidence="1">Uncharacterized protein</fullName>
    </submittedName>
</protein>
<evidence type="ECO:0000313" key="1">
    <source>
        <dbReference type="EMBL" id="KAF9787374.1"/>
    </source>
</evidence>
<proteinExistence type="predicted"/>
<gene>
    <name evidence="1" type="ORF">BJ322DRAFT_1002748</name>
</gene>
<evidence type="ECO:0000313" key="2">
    <source>
        <dbReference type="Proteomes" id="UP000736335"/>
    </source>
</evidence>
<reference evidence="1" key="2">
    <citation type="submission" date="2020-11" db="EMBL/GenBank/DDBJ databases">
        <authorList>
            <consortium name="DOE Joint Genome Institute"/>
            <person name="Kuo A."/>
            <person name="Miyauchi S."/>
            <person name="Kiss E."/>
            <person name="Drula E."/>
            <person name="Kohler A."/>
            <person name="Sanchez-Garcia M."/>
            <person name="Andreopoulos B."/>
            <person name="Barry K.W."/>
            <person name="Bonito G."/>
            <person name="Buee M."/>
            <person name="Carver A."/>
            <person name="Chen C."/>
            <person name="Cichocki N."/>
            <person name="Clum A."/>
            <person name="Culley D."/>
            <person name="Crous P.W."/>
            <person name="Fauchery L."/>
            <person name="Girlanda M."/>
            <person name="Hayes R."/>
            <person name="Keri Z."/>
            <person name="Labutti K."/>
            <person name="Lipzen A."/>
            <person name="Lombard V."/>
            <person name="Magnuson J."/>
            <person name="Maillard F."/>
            <person name="Morin E."/>
            <person name="Murat C."/>
            <person name="Nolan M."/>
            <person name="Ohm R."/>
            <person name="Pangilinan J."/>
            <person name="Pereira M."/>
            <person name="Perotto S."/>
            <person name="Peter M."/>
            <person name="Riley R."/>
            <person name="Sitrit Y."/>
            <person name="Stielow B."/>
            <person name="Szollosi G."/>
            <person name="Zifcakova L."/>
            <person name="Stursova M."/>
            <person name="Spatafora J.W."/>
            <person name="Tedersoo L."/>
            <person name="Vaario L.-M."/>
            <person name="Yamada A."/>
            <person name="Yan M."/>
            <person name="Wang P."/>
            <person name="Xu J."/>
            <person name="Bruns T."/>
            <person name="Baldrian P."/>
            <person name="Vilgalys R."/>
            <person name="Henrissat B."/>
            <person name="Grigoriev I.V."/>
            <person name="Hibbett D."/>
            <person name="Nagy L.G."/>
            <person name="Martin F.M."/>
        </authorList>
    </citation>
    <scope>NUCLEOTIDE SEQUENCE</scope>
    <source>
        <strain evidence="1">UH-Tt-Lm1</strain>
    </source>
</reference>
<dbReference type="OrthoDB" id="3187773at2759"/>
<accession>A0A9P6HKT6</accession>
<dbReference type="Proteomes" id="UP000736335">
    <property type="component" value="Unassembled WGS sequence"/>
</dbReference>
<dbReference type="EMBL" id="WIUZ02000005">
    <property type="protein sequence ID" value="KAF9787374.1"/>
    <property type="molecule type" value="Genomic_DNA"/>
</dbReference>
<comment type="caution">
    <text evidence="1">The sequence shown here is derived from an EMBL/GenBank/DDBJ whole genome shotgun (WGS) entry which is preliminary data.</text>
</comment>
<sequence length="165" mass="18263">MELVECFLHLDSDIDPSDLPLNLCPKVSDSRVSVFHSTIATFCAPSNLSGPGGMYQETIRSTPQWTKGDVSGPRRDCILVDGEEPSAPGMRGLLVAHVYLFFRLSYAGVEKYPCALVHWYATVGTSPDSATGLWVVEPEYITRRRYQNMSVIHLDSLIHGAHLLP</sequence>
<dbReference type="AlphaFoldDB" id="A0A9P6HKT6"/>
<keyword evidence="2" id="KW-1185">Reference proteome</keyword>
<organism evidence="1 2">
    <name type="scientific">Thelephora terrestris</name>
    <dbReference type="NCBI Taxonomy" id="56493"/>
    <lineage>
        <taxon>Eukaryota</taxon>
        <taxon>Fungi</taxon>
        <taxon>Dikarya</taxon>
        <taxon>Basidiomycota</taxon>
        <taxon>Agaricomycotina</taxon>
        <taxon>Agaricomycetes</taxon>
        <taxon>Thelephorales</taxon>
        <taxon>Thelephoraceae</taxon>
        <taxon>Thelephora</taxon>
    </lineage>
</organism>
<name>A0A9P6HKT6_9AGAM</name>
<reference evidence="1" key="1">
    <citation type="journal article" date="2020" name="Nat. Commun.">
        <title>Large-scale genome sequencing of mycorrhizal fungi provides insights into the early evolution of symbiotic traits.</title>
        <authorList>
            <person name="Miyauchi S."/>
            <person name="Kiss E."/>
            <person name="Kuo A."/>
            <person name="Drula E."/>
            <person name="Kohler A."/>
            <person name="Sanchez-Garcia M."/>
            <person name="Morin E."/>
            <person name="Andreopoulos B."/>
            <person name="Barry K.W."/>
            <person name="Bonito G."/>
            <person name="Buee M."/>
            <person name="Carver A."/>
            <person name="Chen C."/>
            <person name="Cichocki N."/>
            <person name="Clum A."/>
            <person name="Culley D."/>
            <person name="Crous P.W."/>
            <person name="Fauchery L."/>
            <person name="Girlanda M."/>
            <person name="Hayes R.D."/>
            <person name="Keri Z."/>
            <person name="LaButti K."/>
            <person name="Lipzen A."/>
            <person name="Lombard V."/>
            <person name="Magnuson J."/>
            <person name="Maillard F."/>
            <person name="Murat C."/>
            <person name="Nolan M."/>
            <person name="Ohm R.A."/>
            <person name="Pangilinan J."/>
            <person name="Pereira M.F."/>
            <person name="Perotto S."/>
            <person name="Peter M."/>
            <person name="Pfister S."/>
            <person name="Riley R."/>
            <person name="Sitrit Y."/>
            <person name="Stielow J.B."/>
            <person name="Szollosi G."/>
            <person name="Zifcakova L."/>
            <person name="Stursova M."/>
            <person name="Spatafora J.W."/>
            <person name="Tedersoo L."/>
            <person name="Vaario L.M."/>
            <person name="Yamada A."/>
            <person name="Yan M."/>
            <person name="Wang P."/>
            <person name="Xu J."/>
            <person name="Bruns T."/>
            <person name="Baldrian P."/>
            <person name="Vilgalys R."/>
            <person name="Dunand C."/>
            <person name="Henrissat B."/>
            <person name="Grigoriev I.V."/>
            <person name="Hibbett D."/>
            <person name="Nagy L.G."/>
            <person name="Martin F.M."/>
        </authorList>
    </citation>
    <scope>NUCLEOTIDE SEQUENCE</scope>
    <source>
        <strain evidence="1">UH-Tt-Lm1</strain>
    </source>
</reference>